<evidence type="ECO:0000256" key="1">
    <source>
        <dbReference type="ARBA" id="ARBA00001933"/>
    </source>
</evidence>
<dbReference type="InterPro" id="IPR015424">
    <property type="entry name" value="PyrdxlP-dep_Trfase"/>
</dbReference>
<proteinExistence type="inferred from homology"/>
<dbReference type="InterPro" id="IPR000192">
    <property type="entry name" value="Aminotrans_V_dom"/>
</dbReference>
<evidence type="ECO:0000256" key="2">
    <source>
        <dbReference type="ARBA" id="ARBA00002824"/>
    </source>
</evidence>
<evidence type="ECO:0000313" key="10">
    <source>
        <dbReference type="EMBL" id="GGP24231.1"/>
    </source>
</evidence>
<dbReference type="SUPFAM" id="SSF53383">
    <property type="entry name" value="PLP-dependent transferases"/>
    <property type="match status" value="1"/>
</dbReference>
<dbReference type="EC" id="2.8.1.7" evidence="4"/>
<comment type="function">
    <text evidence="2">Catalyzes the removal of elemental sulfur and selenium atoms from L-cysteine, L-cystine, L-selenocysteine, and L-selenocystine to produce L-alanine.</text>
</comment>
<evidence type="ECO:0000256" key="4">
    <source>
        <dbReference type="ARBA" id="ARBA00012239"/>
    </source>
</evidence>
<dbReference type="PANTHER" id="PTHR43586:SF8">
    <property type="entry name" value="CYSTEINE DESULFURASE 1, CHLOROPLASTIC"/>
    <property type="match status" value="1"/>
</dbReference>
<dbReference type="Gene3D" id="3.90.1150.10">
    <property type="entry name" value="Aspartate Aminotransferase, domain 1"/>
    <property type="match status" value="1"/>
</dbReference>
<protein>
    <recommendedName>
        <fullName evidence="5">Probable cysteine desulfurase</fullName>
        <ecNumber evidence="4">2.8.1.7</ecNumber>
    </recommendedName>
</protein>
<feature type="domain" description="Aminotransferase class V" evidence="9">
    <location>
        <begin position="35"/>
        <end position="404"/>
    </location>
</feature>
<reference evidence="11" key="1">
    <citation type="journal article" date="2019" name="Int. J. Syst. Evol. Microbiol.">
        <title>The Global Catalogue of Microorganisms (GCM) 10K type strain sequencing project: providing services to taxonomists for standard genome sequencing and annotation.</title>
        <authorList>
            <consortium name="The Broad Institute Genomics Platform"/>
            <consortium name="The Broad Institute Genome Sequencing Center for Infectious Disease"/>
            <person name="Wu L."/>
            <person name="Ma J."/>
        </authorList>
    </citation>
    <scope>NUCLEOTIDE SEQUENCE [LARGE SCALE GENOMIC DNA]</scope>
    <source>
        <strain evidence="11">CGMCC 1.8860</strain>
    </source>
</reference>
<dbReference type="Gene3D" id="3.40.640.10">
    <property type="entry name" value="Type I PLP-dependent aspartate aminotransferase-like (Major domain)"/>
    <property type="match status" value="1"/>
</dbReference>
<evidence type="ECO:0000313" key="11">
    <source>
        <dbReference type="Proteomes" id="UP000621859"/>
    </source>
</evidence>
<accession>A0ABQ2PG70</accession>
<evidence type="ECO:0000256" key="3">
    <source>
        <dbReference type="ARBA" id="ARBA00010447"/>
    </source>
</evidence>
<evidence type="ECO:0000259" key="9">
    <source>
        <dbReference type="Pfam" id="PF00266"/>
    </source>
</evidence>
<sequence length="416" mass="44892">MGIYRFTSSAHSFMDHLPLPDRASFPLLATNPELVWLDNAATTQKPRVVLDAERRFYEESNANVHRGGHRLGHAATEAYEAARKTVARFINARPEEIVFTRGATEAINLVAYSWGGSQLKAGDEVLLSTLEHHANIVPWQLVAQRTGAVIKPIPLQEDGQIDMTAFCTLLGPRTRMVAVSQMSNALGVCPPLAQLIAAARSVNALVLVDGAQGVAHQSVDVSALGADFYVFSGHKVFGPTGIGVLWGRTEILDAMPPWQGGGEMIERVSFDGTTFAPAPRRFEAGTPAFAQTVGLAAALDWLAAQDRIAIAQHETALYQQLAEGIRYLDGVRIVGTAPEKGPIASLVFGRAHPYDVAQFLDERDIAVRVGSHCAGPLMQSLGLSQGTLRVSLALYNTQSDIDRLLAALQDTLELLQ</sequence>
<comment type="catalytic activity">
    <reaction evidence="8">
        <text>(sulfur carrier)-H + L-cysteine = (sulfur carrier)-SH + L-alanine</text>
        <dbReference type="Rhea" id="RHEA:43892"/>
        <dbReference type="Rhea" id="RHEA-COMP:14737"/>
        <dbReference type="Rhea" id="RHEA-COMP:14739"/>
        <dbReference type="ChEBI" id="CHEBI:29917"/>
        <dbReference type="ChEBI" id="CHEBI:35235"/>
        <dbReference type="ChEBI" id="CHEBI:57972"/>
        <dbReference type="ChEBI" id="CHEBI:64428"/>
        <dbReference type="EC" id="2.8.1.7"/>
    </reaction>
</comment>
<dbReference type="InterPro" id="IPR015421">
    <property type="entry name" value="PyrdxlP-dep_Trfase_major"/>
</dbReference>
<name>A0ABQ2PG70_9NEIS</name>
<comment type="similarity">
    <text evidence="3">Belongs to the class-V pyridoxal-phosphate-dependent aminotransferase family. Csd subfamily.</text>
</comment>
<dbReference type="NCBIfam" id="TIGR01979">
    <property type="entry name" value="sufS"/>
    <property type="match status" value="1"/>
</dbReference>
<organism evidence="10 11">
    <name type="scientific">Silvimonas amylolytica</name>
    <dbReference type="NCBI Taxonomy" id="449663"/>
    <lineage>
        <taxon>Bacteria</taxon>
        <taxon>Pseudomonadati</taxon>
        <taxon>Pseudomonadota</taxon>
        <taxon>Betaproteobacteria</taxon>
        <taxon>Neisseriales</taxon>
        <taxon>Chitinibacteraceae</taxon>
        <taxon>Silvimonas</taxon>
    </lineage>
</organism>
<dbReference type="Proteomes" id="UP000621859">
    <property type="component" value="Unassembled WGS sequence"/>
</dbReference>
<dbReference type="PIRSF" id="PIRSF005572">
    <property type="entry name" value="NifS"/>
    <property type="match status" value="1"/>
</dbReference>
<keyword evidence="7" id="KW-0663">Pyridoxal phosphate</keyword>
<dbReference type="Pfam" id="PF00266">
    <property type="entry name" value="Aminotran_5"/>
    <property type="match status" value="1"/>
</dbReference>
<evidence type="ECO:0000256" key="8">
    <source>
        <dbReference type="ARBA" id="ARBA00050776"/>
    </source>
</evidence>
<keyword evidence="11" id="KW-1185">Reference proteome</keyword>
<comment type="caution">
    <text evidence="10">The sequence shown here is derived from an EMBL/GenBank/DDBJ whole genome shotgun (WGS) entry which is preliminary data.</text>
</comment>
<evidence type="ECO:0000256" key="5">
    <source>
        <dbReference type="ARBA" id="ARBA00021850"/>
    </source>
</evidence>
<comment type="cofactor">
    <cofactor evidence="1">
        <name>pyridoxal 5'-phosphate</name>
        <dbReference type="ChEBI" id="CHEBI:597326"/>
    </cofactor>
</comment>
<gene>
    <name evidence="10" type="ORF">GCM10010971_00500</name>
</gene>
<keyword evidence="6" id="KW-0808">Transferase</keyword>
<dbReference type="InterPro" id="IPR015422">
    <property type="entry name" value="PyrdxlP-dep_Trfase_small"/>
</dbReference>
<dbReference type="EMBL" id="BMLY01000001">
    <property type="protein sequence ID" value="GGP24231.1"/>
    <property type="molecule type" value="Genomic_DNA"/>
</dbReference>
<dbReference type="CDD" id="cd06453">
    <property type="entry name" value="SufS_like"/>
    <property type="match status" value="1"/>
</dbReference>
<evidence type="ECO:0000256" key="6">
    <source>
        <dbReference type="ARBA" id="ARBA00022679"/>
    </source>
</evidence>
<evidence type="ECO:0000256" key="7">
    <source>
        <dbReference type="ARBA" id="ARBA00022898"/>
    </source>
</evidence>
<dbReference type="InterPro" id="IPR010970">
    <property type="entry name" value="Cys_dSase_SufS"/>
</dbReference>
<dbReference type="PANTHER" id="PTHR43586">
    <property type="entry name" value="CYSTEINE DESULFURASE"/>
    <property type="match status" value="1"/>
</dbReference>
<dbReference type="InterPro" id="IPR016454">
    <property type="entry name" value="Cysteine_dSase"/>
</dbReference>